<feature type="domain" description="Peptidase S1" evidence="2">
    <location>
        <begin position="46"/>
        <end position="266"/>
    </location>
</feature>
<dbReference type="InterPro" id="IPR043504">
    <property type="entry name" value="Peptidase_S1_PA_chymotrypsin"/>
</dbReference>
<dbReference type="STRING" id="1391654.AKJ09_11278"/>
<dbReference type="PROSITE" id="PS51257">
    <property type="entry name" value="PROKAR_LIPOPROTEIN"/>
    <property type="match status" value="1"/>
</dbReference>
<sequence>MRTSFLLSVPFLSILTLASACTSPTDGRDTADSLDSANLGHKSSAIINGSADTTHQAVVTILAGTAQETEICSGTIVKVDPATHIGWVLTAAHCVNVAPQIVIQGDDFNTPTALHYDIVDYLANPNYDQKGDADQVDDFAVIRIAGVDANTPVIPMASSPDGLGPGKTITAVGFGRTTLINSGSQDTNTIRRSVKLTVKESSQMQISYDMSARGICQGDSGGPDLYDDGSGEKVVAVHSFVAGDCNGMGVSGRVSGELTFINKQLGKAAPAASCDLCTKVANSGTQTCAALQSACLADADCSALYECLSKTGGLNPLKTCAAKYPKGEGPINAIMTCTCNRACVDECGGTSQSACAGVPACGYDLSKQAPGECSTCSESACCQEMLDCEADGTCFACLKGDADADCATNTTRKKLATCVASKCKAECANTGLDVGADPETDTTGSSGASGKSNTVVTTTSGCSTSGAPASSGGSAFLALAAAATFAARRRRAKISG</sequence>
<dbReference type="SUPFAM" id="SSF50494">
    <property type="entry name" value="Trypsin-like serine proteases"/>
    <property type="match status" value="1"/>
</dbReference>
<organism evidence="3 4">
    <name type="scientific">Labilithrix luteola</name>
    <dbReference type="NCBI Taxonomy" id="1391654"/>
    <lineage>
        <taxon>Bacteria</taxon>
        <taxon>Pseudomonadati</taxon>
        <taxon>Myxococcota</taxon>
        <taxon>Polyangia</taxon>
        <taxon>Polyangiales</taxon>
        <taxon>Labilitrichaceae</taxon>
        <taxon>Labilithrix</taxon>
    </lineage>
</organism>
<evidence type="ECO:0000256" key="1">
    <source>
        <dbReference type="SAM" id="SignalP"/>
    </source>
</evidence>
<dbReference type="PROSITE" id="PS00134">
    <property type="entry name" value="TRYPSIN_HIS"/>
    <property type="match status" value="1"/>
</dbReference>
<dbReference type="GO" id="GO:0004252">
    <property type="term" value="F:serine-type endopeptidase activity"/>
    <property type="evidence" value="ECO:0007669"/>
    <property type="project" value="InterPro"/>
</dbReference>
<dbReference type="GO" id="GO:0006508">
    <property type="term" value="P:proteolysis"/>
    <property type="evidence" value="ECO:0007669"/>
    <property type="project" value="InterPro"/>
</dbReference>
<accession>A0A0K1QGQ4</accession>
<dbReference type="InterPro" id="IPR001254">
    <property type="entry name" value="Trypsin_dom"/>
</dbReference>
<dbReference type="Proteomes" id="UP000064967">
    <property type="component" value="Chromosome"/>
</dbReference>
<dbReference type="PANTHER" id="PTHR24260">
    <property type="match status" value="1"/>
</dbReference>
<evidence type="ECO:0000313" key="4">
    <source>
        <dbReference type="Proteomes" id="UP000064967"/>
    </source>
</evidence>
<evidence type="ECO:0000259" key="2">
    <source>
        <dbReference type="PROSITE" id="PS50240"/>
    </source>
</evidence>
<feature type="signal peptide" evidence="1">
    <location>
        <begin position="1"/>
        <end position="20"/>
    </location>
</feature>
<dbReference type="PANTHER" id="PTHR24260:SF136">
    <property type="entry name" value="GH08193P-RELATED"/>
    <property type="match status" value="1"/>
</dbReference>
<dbReference type="NCBIfam" id="TIGR03901">
    <property type="entry name" value="MYXO-CTERM"/>
    <property type="match status" value="1"/>
</dbReference>
<dbReference type="RefSeq" id="WP_169928676.1">
    <property type="nucleotide sequence ID" value="NZ_CP012333.1"/>
</dbReference>
<feature type="chain" id="PRO_5005467530" description="Peptidase S1 domain-containing protein" evidence="1">
    <location>
        <begin position="21"/>
        <end position="496"/>
    </location>
</feature>
<dbReference type="SMART" id="SM00020">
    <property type="entry name" value="Tryp_SPc"/>
    <property type="match status" value="1"/>
</dbReference>
<keyword evidence="1" id="KW-0732">Signal</keyword>
<dbReference type="Gene3D" id="2.40.10.10">
    <property type="entry name" value="Trypsin-like serine proteases"/>
    <property type="match status" value="1"/>
</dbReference>
<dbReference type="PROSITE" id="PS50240">
    <property type="entry name" value="TRYPSIN_DOM"/>
    <property type="match status" value="1"/>
</dbReference>
<proteinExistence type="predicted"/>
<dbReference type="AlphaFoldDB" id="A0A0K1QGQ4"/>
<dbReference type="InterPro" id="IPR009003">
    <property type="entry name" value="Peptidase_S1_PA"/>
</dbReference>
<reference evidence="3 4" key="1">
    <citation type="submission" date="2015-08" db="EMBL/GenBank/DDBJ databases">
        <authorList>
            <person name="Babu N.S."/>
            <person name="Beckwith C.J."/>
            <person name="Beseler K.G."/>
            <person name="Brison A."/>
            <person name="Carone J.V."/>
            <person name="Caskin T.P."/>
            <person name="Diamond M."/>
            <person name="Durham M.E."/>
            <person name="Foxe J.M."/>
            <person name="Go M."/>
            <person name="Henderson B.A."/>
            <person name="Jones I.B."/>
            <person name="McGettigan J.A."/>
            <person name="Micheletti S.J."/>
            <person name="Nasrallah M.E."/>
            <person name="Ortiz D."/>
            <person name="Piller C.R."/>
            <person name="Privatt S.R."/>
            <person name="Schneider S.L."/>
            <person name="Sharp S."/>
            <person name="Smith T.C."/>
            <person name="Stanton J.D."/>
            <person name="Ullery H.E."/>
            <person name="Wilson R.J."/>
            <person name="Serrano M.G."/>
            <person name="Buck G."/>
            <person name="Lee V."/>
            <person name="Wang Y."/>
            <person name="Carvalho R."/>
            <person name="Voegtly L."/>
            <person name="Shi R."/>
            <person name="Duckworth R."/>
            <person name="Johnson A."/>
            <person name="Loviza R."/>
            <person name="Walstead R."/>
            <person name="Shah Z."/>
            <person name="Kiflezghi M."/>
            <person name="Wade K."/>
            <person name="Ball S.L."/>
            <person name="Bradley K.W."/>
            <person name="Asai D.J."/>
            <person name="Bowman C.A."/>
            <person name="Russell D.A."/>
            <person name="Pope W.H."/>
            <person name="Jacobs-Sera D."/>
            <person name="Hendrix R.W."/>
            <person name="Hatfull G.F."/>
        </authorList>
    </citation>
    <scope>NUCLEOTIDE SEQUENCE [LARGE SCALE GENOMIC DNA]</scope>
    <source>
        <strain evidence="3 4">DSM 27648</strain>
    </source>
</reference>
<name>A0A0K1QGQ4_9BACT</name>
<dbReference type="InterPro" id="IPR051333">
    <property type="entry name" value="CLIP_Serine_Protease"/>
</dbReference>
<dbReference type="InterPro" id="IPR024038">
    <property type="entry name" value="MYXO-CTERM"/>
</dbReference>
<evidence type="ECO:0000313" key="3">
    <source>
        <dbReference type="EMBL" id="AKV04615.1"/>
    </source>
</evidence>
<gene>
    <name evidence="3" type="ORF">AKJ09_11278</name>
</gene>
<dbReference type="InterPro" id="IPR018114">
    <property type="entry name" value="TRYPSIN_HIS"/>
</dbReference>
<dbReference type="EMBL" id="CP012333">
    <property type="protein sequence ID" value="AKV04615.1"/>
    <property type="molecule type" value="Genomic_DNA"/>
</dbReference>
<dbReference type="KEGG" id="llu:AKJ09_11278"/>
<dbReference type="Pfam" id="PF00089">
    <property type="entry name" value="Trypsin"/>
    <property type="match status" value="1"/>
</dbReference>
<keyword evidence="4" id="KW-1185">Reference proteome</keyword>
<protein>
    <recommendedName>
        <fullName evidence="2">Peptidase S1 domain-containing protein</fullName>
    </recommendedName>
</protein>